<feature type="signal peptide" evidence="1">
    <location>
        <begin position="1"/>
        <end position="17"/>
    </location>
</feature>
<proteinExistence type="predicted"/>
<feature type="chain" id="PRO_5010328765" evidence="1">
    <location>
        <begin position="18"/>
        <end position="386"/>
    </location>
</feature>
<dbReference type="RefSeq" id="WP_200889327.1">
    <property type="nucleotide sequence ID" value="NZ_FNGU01000007.1"/>
</dbReference>
<name>A0A1G9UG81_9BACT</name>
<dbReference type="Pfam" id="PF07143">
    <property type="entry name" value="CrtC"/>
    <property type="match status" value="1"/>
</dbReference>
<gene>
    <name evidence="3" type="ORF">SAMN05660860_02827</name>
</gene>
<evidence type="ECO:0000313" key="3">
    <source>
        <dbReference type="EMBL" id="SDM58931.1"/>
    </source>
</evidence>
<dbReference type="InterPro" id="IPR010791">
    <property type="entry name" value="AttH_dom"/>
</dbReference>
<evidence type="ECO:0000256" key="1">
    <source>
        <dbReference type="SAM" id="SignalP"/>
    </source>
</evidence>
<evidence type="ECO:0000259" key="2">
    <source>
        <dbReference type="Pfam" id="PF07143"/>
    </source>
</evidence>
<dbReference type="SUPFAM" id="SSF159245">
    <property type="entry name" value="AttH-like"/>
    <property type="match status" value="1"/>
</dbReference>
<sequence length="386" mass="43421">MPWPMLLLTLLPTLLFGACSDPPTAPDSERRLSLSETLGAEEDEGYARALVPRPFVFPEDHGPHPEFKTEWWYYTGNLRDGAGRRFGYQLTFFRVALSPQSLDRPSEWGANQIYMGHFALSDIDGRQFFAAERFSRAALDLAGAQAAPFRVWLEDWQASGEDQTFPMRLQAGDGQTTIDLSLSQGKPLVLQGEAGLSRKSAADGNASYYYSFTRLPTQGQVRIDGQTFTVSGDSWLDREWSTSALAPDQQGWDWFALQLDDDHELMFYQLRLQDGGSDPASKGIWVTPDGTGRLLRRDDVELQVLKTWHSPRGGTYPAQWKLKVPGENLELTVTPLLADQELDVSIRYWEGAVWVEGRRAGRKISGRGYVELTGYAEDLSETQKKR</sequence>
<keyword evidence="3" id="KW-0378">Hydrolase</keyword>
<organism evidence="3 4">
    <name type="scientific">Geoalkalibacter ferrihydriticus</name>
    <dbReference type="NCBI Taxonomy" id="392333"/>
    <lineage>
        <taxon>Bacteria</taxon>
        <taxon>Pseudomonadati</taxon>
        <taxon>Thermodesulfobacteriota</taxon>
        <taxon>Desulfuromonadia</taxon>
        <taxon>Desulfuromonadales</taxon>
        <taxon>Geoalkalibacteraceae</taxon>
        <taxon>Geoalkalibacter</taxon>
    </lineage>
</organism>
<dbReference type="Gene3D" id="2.40.370.10">
    <property type="entry name" value="AttH-like domain"/>
    <property type="match status" value="2"/>
</dbReference>
<dbReference type="AlphaFoldDB" id="A0A1G9UG81"/>
<accession>A0A1G9UG81</accession>
<dbReference type="GO" id="GO:0016787">
    <property type="term" value="F:hydrolase activity"/>
    <property type="evidence" value="ECO:0007669"/>
    <property type="project" value="UniProtKB-KW"/>
</dbReference>
<dbReference type="STRING" id="392333.SAMN05660860_02827"/>
<dbReference type="InterPro" id="IPR023374">
    <property type="entry name" value="AttH-like_dom_sf"/>
</dbReference>
<evidence type="ECO:0000313" key="4">
    <source>
        <dbReference type="Proteomes" id="UP000182146"/>
    </source>
</evidence>
<keyword evidence="1" id="KW-0732">Signal</keyword>
<protein>
    <submittedName>
        <fullName evidence="3">Predicted secreted hydrolase</fullName>
    </submittedName>
</protein>
<dbReference type="PANTHER" id="PTHR38591:SF1">
    <property type="entry name" value="BLL1000 PROTEIN"/>
    <property type="match status" value="1"/>
</dbReference>
<dbReference type="EMBL" id="FNGU01000007">
    <property type="protein sequence ID" value="SDM58931.1"/>
    <property type="molecule type" value="Genomic_DNA"/>
</dbReference>
<dbReference type="Proteomes" id="UP000182146">
    <property type="component" value="Unassembled WGS sequence"/>
</dbReference>
<dbReference type="Pfam" id="PF17186">
    <property type="entry name" value="Lipocalin_9"/>
    <property type="match status" value="1"/>
</dbReference>
<reference evidence="3 4" key="1">
    <citation type="submission" date="2016-10" db="EMBL/GenBank/DDBJ databases">
        <authorList>
            <person name="de Groot N.N."/>
        </authorList>
    </citation>
    <scope>NUCLEOTIDE SEQUENCE [LARGE SCALE GENOMIC DNA]</scope>
    <source>
        <strain evidence="3 4">DSM 17813</strain>
    </source>
</reference>
<feature type="domain" description="AttH" evidence="2">
    <location>
        <begin position="69"/>
        <end position="242"/>
    </location>
</feature>
<dbReference type="PANTHER" id="PTHR38591">
    <property type="entry name" value="HYDROLASE"/>
    <property type="match status" value="1"/>
</dbReference>